<name>Q2H526_CHAGB</name>
<dbReference type="OrthoDB" id="5244165at2759"/>
<feature type="region of interest" description="Disordered" evidence="1">
    <location>
        <begin position="136"/>
        <end position="187"/>
    </location>
</feature>
<evidence type="ECO:0000256" key="1">
    <source>
        <dbReference type="SAM" id="MobiDB-lite"/>
    </source>
</evidence>
<dbReference type="AlphaFoldDB" id="Q2H526"/>
<proteinExistence type="predicted"/>
<dbReference type="Proteomes" id="UP000001056">
    <property type="component" value="Unassembled WGS sequence"/>
</dbReference>
<sequence length="418" mass="47155">MQPQPTDPYPQSNASWFIDQWLQGKLEMTTPPTSRGRTLSPGKRRRLNSAAEDAGSGDSEKITSGLRNFEKPIYFPAFTAFTQLPADTQELYERLVDITNPEKIMPLSIRDDIHSITSGRYQSARFYHDQGMFEEGSVTQKRSDSVASAEGNLRVDDQDTARAAADDLPPPNLSYSERRRRRRPSPRAVALTELDTIVDLAAAANNCRVLGRQATAWNLEVHYPLFRLALDRPEYAHVLAEPVAHAPIAPPFLPCNPALGRWPGETVDSTRLDFVLALFVDSGLERELYGWVGRQREMDPALGEAIREAVREVPVPLGINQLAYDPLRYSPIAIGVETRTASLEDGRRQLGVYTAAWHRRMEHEWRLSFTVDREDTICDYQDILTDMTISNTRTVTGMYMIIAALRELAKLIGTHFRD</sequence>
<organism evidence="3 4">
    <name type="scientific">Chaetomium globosum (strain ATCC 6205 / CBS 148.51 / DSM 1962 / NBRC 6347 / NRRL 1970)</name>
    <name type="common">Soil fungus</name>
    <dbReference type="NCBI Taxonomy" id="306901"/>
    <lineage>
        <taxon>Eukaryota</taxon>
        <taxon>Fungi</taxon>
        <taxon>Dikarya</taxon>
        <taxon>Ascomycota</taxon>
        <taxon>Pezizomycotina</taxon>
        <taxon>Sordariomycetes</taxon>
        <taxon>Sordariomycetidae</taxon>
        <taxon>Sordariales</taxon>
        <taxon>Chaetomiaceae</taxon>
        <taxon>Chaetomium</taxon>
    </lineage>
</organism>
<dbReference type="GeneID" id="4390363"/>
<dbReference type="EMBL" id="CH408031">
    <property type="protein sequence ID" value="EAQ89620.1"/>
    <property type="molecule type" value="Genomic_DNA"/>
</dbReference>
<dbReference type="HOGENOM" id="CLU_027219_5_1_1"/>
<dbReference type="Pfam" id="PF20516">
    <property type="entry name" value="PDDEXK_12"/>
    <property type="match status" value="1"/>
</dbReference>
<feature type="domain" description="PD-(D/E)XK nuclease-like" evidence="2">
    <location>
        <begin position="175"/>
        <end position="417"/>
    </location>
</feature>
<dbReference type="VEuPathDB" id="FungiDB:CHGG_06239"/>
<protein>
    <recommendedName>
        <fullName evidence="2">PD-(D/E)XK nuclease-like domain-containing protein</fullName>
    </recommendedName>
</protein>
<evidence type="ECO:0000259" key="2">
    <source>
        <dbReference type="Pfam" id="PF20516"/>
    </source>
</evidence>
<dbReference type="InterPro" id="IPR046797">
    <property type="entry name" value="PDDEXK_12"/>
</dbReference>
<dbReference type="RefSeq" id="XP_001222334.1">
    <property type="nucleotide sequence ID" value="XM_001222333.1"/>
</dbReference>
<evidence type="ECO:0000313" key="4">
    <source>
        <dbReference type="Proteomes" id="UP000001056"/>
    </source>
</evidence>
<accession>Q2H526</accession>
<dbReference type="InParanoid" id="Q2H526"/>
<gene>
    <name evidence="3" type="ORF">CHGG_06239</name>
</gene>
<feature type="region of interest" description="Disordered" evidence="1">
    <location>
        <begin position="28"/>
        <end position="63"/>
    </location>
</feature>
<reference evidence="4" key="1">
    <citation type="journal article" date="2015" name="Genome Announc.">
        <title>Draft genome sequence of the cellulolytic fungus Chaetomium globosum.</title>
        <authorList>
            <person name="Cuomo C.A."/>
            <person name="Untereiner W.A."/>
            <person name="Ma L.-J."/>
            <person name="Grabherr M."/>
            <person name="Birren B.W."/>
        </authorList>
    </citation>
    <scope>NUCLEOTIDE SEQUENCE [LARGE SCALE GENOMIC DNA]</scope>
    <source>
        <strain evidence="4">ATCC 6205 / CBS 148.51 / DSM 1962 / NBRC 6347 / NRRL 1970</strain>
    </source>
</reference>
<keyword evidence="4" id="KW-1185">Reference proteome</keyword>
<dbReference type="eggNOG" id="ENOG502R773">
    <property type="taxonomic scope" value="Eukaryota"/>
</dbReference>
<evidence type="ECO:0000313" key="3">
    <source>
        <dbReference type="EMBL" id="EAQ89620.1"/>
    </source>
</evidence>